<evidence type="ECO:0000313" key="2">
    <source>
        <dbReference type="Proteomes" id="UP000712281"/>
    </source>
</evidence>
<proteinExistence type="predicted"/>
<name>A0A8S9HI27_BRACR</name>
<comment type="caution">
    <text evidence="1">The sequence shown here is derived from an EMBL/GenBank/DDBJ whole genome shotgun (WGS) entry which is preliminary data.</text>
</comment>
<dbReference type="EMBL" id="QGKW02001940">
    <property type="protein sequence ID" value="KAF2556844.1"/>
    <property type="molecule type" value="Genomic_DNA"/>
</dbReference>
<evidence type="ECO:0000313" key="1">
    <source>
        <dbReference type="EMBL" id="KAF2556844.1"/>
    </source>
</evidence>
<dbReference type="AlphaFoldDB" id="A0A8S9HI27"/>
<accession>A0A8S9HI27</accession>
<sequence length="101" mass="11143">MGAVYRVRVSFTEAAVSVSTSKEIERQEGSTDGYFGGRNKAEYVLEDHICVLNHVLKRSGAISRADLTRRDPLEDEPAAVRDGTGRINLFDIPTLGASRYI</sequence>
<dbReference type="Proteomes" id="UP000712281">
    <property type="component" value="Unassembled WGS sequence"/>
</dbReference>
<reference evidence="1" key="1">
    <citation type="submission" date="2019-12" db="EMBL/GenBank/DDBJ databases">
        <title>Genome sequencing and annotation of Brassica cretica.</title>
        <authorList>
            <person name="Studholme D.J."/>
            <person name="Sarris P.F."/>
        </authorList>
    </citation>
    <scope>NUCLEOTIDE SEQUENCE</scope>
    <source>
        <strain evidence="1">PFS-001/15</strain>
        <tissue evidence="1">Leaf</tissue>
    </source>
</reference>
<protein>
    <submittedName>
        <fullName evidence="1">Uncharacterized protein</fullName>
    </submittedName>
</protein>
<organism evidence="1 2">
    <name type="scientific">Brassica cretica</name>
    <name type="common">Mustard</name>
    <dbReference type="NCBI Taxonomy" id="69181"/>
    <lineage>
        <taxon>Eukaryota</taxon>
        <taxon>Viridiplantae</taxon>
        <taxon>Streptophyta</taxon>
        <taxon>Embryophyta</taxon>
        <taxon>Tracheophyta</taxon>
        <taxon>Spermatophyta</taxon>
        <taxon>Magnoliopsida</taxon>
        <taxon>eudicotyledons</taxon>
        <taxon>Gunneridae</taxon>
        <taxon>Pentapetalae</taxon>
        <taxon>rosids</taxon>
        <taxon>malvids</taxon>
        <taxon>Brassicales</taxon>
        <taxon>Brassicaceae</taxon>
        <taxon>Brassiceae</taxon>
        <taxon>Brassica</taxon>
    </lineage>
</organism>
<gene>
    <name evidence="1" type="ORF">F2Q68_00017287</name>
</gene>